<protein>
    <submittedName>
        <fullName evidence="1">FtsH-binding integral membrane protein</fullName>
    </submittedName>
</protein>
<keyword evidence="2" id="KW-1185">Reference proteome</keyword>
<proteinExistence type="predicted"/>
<accession>A0ABU1Y661</accession>
<dbReference type="EMBL" id="JAVDWQ010000004">
    <property type="protein sequence ID" value="MDR7209623.1"/>
    <property type="molecule type" value="Genomic_DNA"/>
</dbReference>
<comment type="caution">
    <text evidence="1">The sequence shown here is derived from an EMBL/GenBank/DDBJ whole genome shotgun (WGS) entry which is preliminary data.</text>
</comment>
<sequence length="63" mass="6658">MAMNDIVQEEGTTIDYLDVGVGTASIGAVIFLASNPVGWAIGAGTALYFAGRLVYDIYEEVND</sequence>
<gene>
    <name evidence="1" type="ORF">J2W48_001561</name>
</gene>
<reference evidence="1 2" key="1">
    <citation type="submission" date="2023-07" db="EMBL/GenBank/DDBJ databases">
        <title>Sorghum-associated microbial communities from plants grown in Nebraska, USA.</title>
        <authorList>
            <person name="Schachtman D."/>
        </authorList>
    </citation>
    <scope>NUCLEOTIDE SEQUENCE [LARGE SCALE GENOMIC DNA]</scope>
    <source>
        <strain evidence="1 2">4129</strain>
    </source>
</reference>
<name>A0ABU1Y661_9FLAO</name>
<dbReference type="RefSeq" id="WP_310280034.1">
    <property type="nucleotide sequence ID" value="NZ_JAVDWQ010000004.1"/>
</dbReference>
<dbReference type="Proteomes" id="UP001269081">
    <property type="component" value="Unassembled WGS sequence"/>
</dbReference>
<evidence type="ECO:0000313" key="1">
    <source>
        <dbReference type="EMBL" id="MDR7209623.1"/>
    </source>
</evidence>
<evidence type="ECO:0000313" key="2">
    <source>
        <dbReference type="Proteomes" id="UP001269081"/>
    </source>
</evidence>
<organism evidence="1 2">
    <name type="scientific">Flavobacterium piscis</name>
    <dbReference type="NCBI Taxonomy" id="1114874"/>
    <lineage>
        <taxon>Bacteria</taxon>
        <taxon>Pseudomonadati</taxon>
        <taxon>Bacteroidota</taxon>
        <taxon>Flavobacteriia</taxon>
        <taxon>Flavobacteriales</taxon>
        <taxon>Flavobacteriaceae</taxon>
        <taxon>Flavobacterium</taxon>
    </lineage>
</organism>